<dbReference type="EMBL" id="JAHWGI010001134">
    <property type="protein sequence ID" value="KAK3922991.1"/>
    <property type="molecule type" value="Genomic_DNA"/>
</dbReference>
<evidence type="ECO:0000259" key="6">
    <source>
        <dbReference type="PROSITE" id="PS50089"/>
    </source>
</evidence>
<protein>
    <submittedName>
        <fullName evidence="7">Roquin-2</fullName>
    </submittedName>
</protein>
<dbReference type="PROSITE" id="PS50089">
    <property type="entry name" value="ZF_RING_2"/>
    <property type="match status" value="1"/>
</dbReference>
<evidence type="ECO:0000256" key="2">
    <source>
        <dbReference type="ARBA" id="ARBA00022771"/>
    </source>
</evidence>
<dbReference type="PANTHER" id="PTHR47156:SF10">
    <property type="entry name" value="E3 UBIQUITIN-PROTEIN LIGASE TRIM-21-RELATED"/>
    <property type="match status" value="1"/>
</dbReference>
<dbReference type="InterPro" id="IPR013083">
    <property type="entry name" value="Znf_RING/FYVE/PHD"/>
</dbReference>
<dbReference type="SMART" id="SM00184">
    <property type="entry name" value="RING"/>
    <property type="match status" value="1"/>
</dbReference>
<dbReference type="Pfam" id="PF14634">
    <property type="entry name" value="zf-RING_5"/>
    <property type="match status" value="1"/>
</dbReference>
<dbReference type="Gene3D" id="3.80.10.10">
    <property type="entry name" value="Ribonuclease Inhibitor"/>
    <property type="match status" value="1"/>
</dbReference>
<keyword evidence="1" id="KW-0479">Metal-binding</keyword>
<evidence type="ECO:0000256" key="3">
    <source>
        <dbReference type="ARBA" id="ARBA00022833"/>
    </source>
</evidence>
<reference evidence="7" key="1">
    <citation type="submission" date="2021-07" db="EMBL/GenBank/DDBJ databases">
        <authorList>
            <person name="Catto M.A."/>
            <person name="Jacobson A."/>
            <person name="Kennedy G."/>
            <person name="Labadie P."/>
            <person name="Hunt B.G."/>
            <person name="Srinivasan R."/>
        </authorList>
    </citation>
    <scope>NUCLEOTIDE SEQUENCE</scope>
    <source>
        <strain evidence="7">PL_HMW_Pooled</strain>
        <tissue evidence="7">Head</tissue>
    </source>
</reference>
<reference evidence="7" key="2">
    <citation type="journal article" date="2023" name="BMC Genomics">
        <title>Pest status, molecular evolution, and epigenetic factors derived from the genome assembly of Frankliniella fusca, a thysanopteran phytovirus vector.</title>
        <authorList>
            <person name="Catto M.A."/>
            <person name="Labadie P.E."/>
            <person name="Jacobson A.L."/>
            <person name="Kennedy G.G."/>
            <person name="Srinivasan R."/>
            <person name="Hunt B.G."/>
        </authorList>
    </citation>
    <scope>NUCLEOTIDE SEQUENCE</scope>
    <source>
        <strain evidence="7">PL_HMW_Pooled</strain>
    </source>
</reference>
<feature type="domain" description="RING-type" evidence="6">
    <location>
        <begin position="3"/>
        <end position="43"/>
    </location>
</feature>
<dbReference type="Proteomes" id="UP001219518">
    <property type="component" value="Unassembled WGS sequence"/>
</dbReference>
<evidence type="ECO:0000256" key="4">
    <source>
        <dbReference type="PROSITE-ProRule" id="PRU00175"/>
    </source>
</evidence>
<dbReference type="GO" id="GO:0008270">
    <property type="term" value="F:zinc ion binding"/>
    <property type="evidence" value="ECO:0007669"/>
    <property type="project" value="UniProtKB-KW"/>
</dbReference>
<sequence>MDCNICFEDFNQESRIPKVLPCGHTICLQCLLQSDRRECPTCRRAFNSPPSLLPTNFVLLRLMESAPDGGVSAVSCPPTTAAPLSLRHSASEAPGWCSACRAPATPRCRDRDGHSVVSAKTALSRHLPEGVLQRAAGQLEDLLRQCEEPLTLLTLLTAGAWDVTLRSHSGERVMAGTVTDTDDPVIKLMWLALAARAGVSEIRPSAPPPPPQPECERESAAAPTPSNAGRRPGPPTAPKPSAAVRKLSPVRLPLRMLDVDKVSNTGPNEWQELKEVLAQVEARGVSRLTGVSCSDDPDWSLRLLRVAAPTVVNLSLTNPSKAHIREVLAMPRLTRLSVWSSEAAQHGTRPRLLLPPGEGALRWLRVGGYGLPRATLQSVLQANSHTLQELWLTVGTAGSEEWPWSCSDLHVLLKRCWLRELTKLVLHRWDGYTSSHTDTDCYQQRISVQEVLPRPGAAVLCSRCDVVDREDF</sequence>
<dbReference type="SUPFAM" id="SSF57850">
    <property type="entry name" value="RING/U-box"/>
    <property type="match status" value="1"/>
</dbReference>
<name>A0AAE1HKF9_9NEOP</name>
<feature type="region of interest" description="Disordered" evidence="5">
    <location>
        <begin position="201"/>
        <end position="245"/>
    </location>
</feature>
<dbReference type="InterPro" id="IPR001841">
    <property type="entry name" value="Znf_RING"/>
</dbReference>
<dbReference type="PANTHER" id="PTHR47156">
    <property type="entry name" value="PROTEIN CBG20824"/>
    <property type="match status" value="1"/>
</dbReference>
<evidence type="ECO:0000256" key="5">
    <source>
        <dbReference type="SAM" id="MobiDB-lite"/>
    </source>
</evidence>
<keyword evidence="8" id="KW-1185">Reference proteome</keyword>
<dbReference type="PROSITE" id="PS00518">
    <property type="entry name" value="ZF_RING_1"/>
    <property type="match status" value="1"/>
</dbReference>
<proteinExistence type="predicted"/>
<dbReference type="InterPro" id="IPR017907">
    <property type="entry name" value="Znf_RING_CS"/>
</dbReference>
<gene>
    <name evidence="7" type="ORF">KUF71_001650</name>
</gene>
<evidence type="ECO:0000313" key="7">
    <source>
        <dbReference type="EMBL" id="KAK3922991.1"/>
    </source>
</evidence>
<evidence type="ECO:0000256" key="1">
    <source>
        <dbReference type="ARBA" id="ARBA00022723"/>
    </source>
</evidence>
<accession>A0AAE1HKF9</accession>
<dbReference type="InterPro" id="IPR032675">
    <property type="entry name" value="LRR_dom_sf"/>
</dbReference>
<dbReference type="InterPro" id="IPR052667">
    <property type="entry name" value="E3_ubiquitin-ligase_RING"/>
</dbReference>
<keyword evidence="3" id="KW-0862">Zinc</keyword>
<comment type="caution">
    <text evidence="7">The sequence shown here is derived from an EMBL/GenBank/DDBJ whole genome shotgun (WGS) entry which is preliminary data.</text>
</comment>
<dbReference type="Gene3D" id="3.30.40.10">
    <property type="entry name" value="Zinc/RING finger domain, C3HC4 (zinc finger)"/>
    <property type="match status" value="1"/>
</dbReference>
<evidence type="ECO:0000313" key="8">
    <source>
        <dbReference type="Proteomes" id="UP001219518"/>
    </source>
</evidence>
<organism evidence="7 8">
    <name type="scientific">Frankliniella fusca</name>
    <dbReference type="NCBI Taxonomy" id="407009"/>
    <lineage>
        <taxon>Eukaryota</taxon>
        <taxon>Metazoa</taxon>
        <taxon>Ecdysozoa</taxon>
        <taxon>Arthropoda</taxon>
        <taxon>Hexapoda</taxon>
        <taxon>Insecta</taxon>
        <taxon>Pterygota</taxon>
        <taxon>Neoptera</taxon>
        <taxon>Paraneoptera</taxon>
        <taxon>Thysanoptera</taxon>
        <taxon>Terebrantia</taxon>
        <taxon>Thripoidea</taxon>
        <taxon>Thripidae</taxon>
        <taxon>Frankliniella</taxon>
    </lineage>
</organism>
<keyword evidence="2 4" id="KW-0863">Zinc-finger</keyword>
<dbReference type="AlphaFoldDB" id="A0AAE1HKF9"/>